<dbReference type="PANTHER" id="PTHR43179:SF7">
    <property type="entry name" value="RHAMNOSYLTRANSFERASE WBBL"/>
    <property type="match status" value="1"/>
</dbReference>
<dbReference type="RefSeq" id="WP_235294484.1">
    <property type="nucleotide sequence ID" value="NZ_BSOH01000015.1"/>
</dbReference>
<sequence>MKPDYSILIPTWNNLDLLKKCISSIRAHSHHNFQLLIYVNEGSDGTQEWLSQEGILFLESSTNVGICVAMNALRKIADAPILCYLNDDMYVLPNWDTYVLAEINKTESDFFISSTMIEPNAAGNACSINGDYGNDLDSFREKELLAEHADFAKKDWSGSAWPPLWVTAKLWDKIGGFSEEFSPGMYSDPDMAMKAWDAGTRIFKGIAESRVYHFGSKSTKRLGVNTGRKIFLQKWGITARYFYKYYLRMGEPYQGALGEPKHPFLGLLINKMKKQKSS</sequence>
<name>A0AA37WDN3_9BACT</name>
<evidence type="ECO:0000313" key="2">
    <source>
        <dbReference type="EMBL" id="GLR18086.1"/>
    </source>
</evidence>
<organism evidence="2 3">
    <name type="scientific">Portibacter lacus</name>
    <dbReference type="NCBI Taxonomy" id="1099794"/>
    <lineage>
        <taxon>Bacteria</taxon>
        <taxon>Pseudomonadati</taxon>
        <taxon>Bacteroidota</taxon>
        <taxon>Saprospiria</taxon>
        <taxon>Saprospirales</taxon>
        <taxon>Haliscomenobacteraceae</taxon>
        <taxon>Portibacter</taxon>
    </lineage>
</organism>
<feature type="domain" description="Glycosyltransferase 2-like" evidence="1">
    <location>
        <begin position="6"/>
        <end position="116"/>
    </location>
</feature>
<dbReference type="EMBL" id="BSOH01000015">
    <property type="protein sequence ID" value="GLR18086.1"/>
    <property type="molecule type" value="Genomic_DNA"/>
</dbReference>
<dbReference type="Proteomes" id="UP001156666">
    <property type="component" value="Unassembled WGS sequence"/>
</dbReference>
<gene>
    <name evidence="2" type="ORF">GCM10007940_27010</name>
</gene>
<dbReference type="SUPFAM" id="SSF53448">
    <property type="entry name" value="Nucleotide-diphospho-sugar transferases"/>
    <property type="match status" value="1"/>
</dbReference>
<proteinExistence type="predicted"/>
<dbReference type="InterPro" id="IPR001173">
    <property type="entry name" value="Glyco_trans_2-like"/>
</dbReference>
<evidence type="ECO:0000313" key="3">
    <source>
        <dbReference type="Proteomes" id="UP001156666"/>
    </source>
</evidence>
<comment type="caution">
    <text evidence="2">The sequence shown here is derived from an EMBL/GenBank/DDBJ whole genome shotgun (WGS) entry which is preliminary data.</text>
</comment>
<dbReference type="Gene3D" id="3.90.550.10">
    <property type="entry name" value="Spore Coat Polysaccharide Biosynthesis Protein SpsA, Chain A"/>
    <property type="match status" value="1"/>
</dbReference>
<protein>
    <recommendedName>
        <fullName evidence="1">Glycosyltransferase 2-like domain-containing protein</fullName>
    </recommendedName>
</protein>
<dbReference type="AlphaFoldDB" id="A0AA37WDN3"/>
<dbReference type="InterPro" id="IPR029044">
    <property type="entry name" value="Nucleotide-diphossugar_trans"/>
</dbReference>
<dbReference type="Pfam" id="PF00535">
    <property type="entry name" value="Glycos_transf_2"/>
    <property type="match status" value="1"/>
</dbReference>
<reference evidence="2" key="1">
    <citation type="journal article" date="2014" name="Int. J. Syst. Evol. Microbiol.">
        <title>Complete genome sequence of Corynebacterium casei LMG S-19264T (=DSM 44701T), isolated from a smear-ripened cheese.</title>
        <authorList>
            <consortium name="US DOE Joint Genome Institute (JGI-PGF)"/>
            <person name="Walter F."/>
            <person name="Albersmeier A."/>
            <person name="Kalinowski J."/>
            <person name="Ruckert C."/>
        </authorList>
    </citation>
    <scope>NUCLEOTIDE SEQUENCE</scope>
    <source>
        <strain evidence="2">NBRC 108769</strain>
    </source>
</reference>
<dbReference type="PANTHER" id="PTHR43179">
    <property type="entry name" value="RHAMNOSYLTRANSFERASE WBBL"/>
    <property type="match status" value="1"/>
</dbReference>
<reference evidence="2" key="2">
    <citation type="submission" date="2023-01" db="EMBL/GenBank/DDBJ databases">
        <title>Draft genome sequence of Portibacter lacus strain NBRC 108769.</title>
        <authorList>
            <person name="Sun Q."/>
            <person name="Mori K."/>
        </authorList>
    </citation>
    <scope>NUCLEOTIDE SEQUENCE</scope>
    <source>
        <strain evidence="2">NBRC 108769</strain>
    </source>
</reference>
<keyword evidence="3" id="KW-1185">Reference proteome</keyword>
<accession>A0AA37WDN3</accession>
<evidence type="ECO:0000259" key="1">
    <source>
        <dbReference type="Pfam" id="PF00535"/>
    </source>
</evidence>